<reference evidence="2 3" key="1">
    <citation type="journal article" date="2017" name="Genome Biol. Evol.">
        <title>Phytophthora megakarya and P. palmivora, closely related causal agents of cacao black pod rot, underwent increases in genome sizes and gene numbers by different mechanisms.</title>
        <authorList>
            <person name="Ali S.S."/>
            <person name="Shao J."/>
            <person name="Lary D.J."/>
            <person name="Kronmiller B."/>
            <person name="Shen D."/>
            <person name="Strem M.D."/>
            <person name="Amoako-Attah I."/>
            <person name="Akrofi A.Y."/>
            <person name="Begoude B.A."/>
            <person name="Ten Hoopen G.M."/>
            <person name="Coulibaly K."/>
            <person name="Kebe B.I."/>
            <person name="Melnick R.L."/>
            <person name="Guiltinan M.J."/>
            <person name="Tyler B.M."/>
            <person name="Meinhardt L.W."/>
            <person name="Bailey B.A."/>
        </authorList>
    </citation>
    <scope>NUCLEOTIDE SEQUENCE [LARGE SCALE GENOMIC DNA]</scope>
    <source>
        <strain evidence="3">sbr112.9</strain>
    </source>
</reference>
<dbReference type="AlphaFoldDB" id="A0A2P4X4V9"/>
<feature type="region of interest" description="Disordered" evidence="1">
    <location>
        <begin position="1"/>
        <end position="20"/>
    </location>
</feature>
<protein>
    <submittedName>
        <fullName evidence="2">Uncharacterized protein</fullName>
    </submittedName>
</protein>
<feature type="region of interest" description="Disordered" evidence="1">
    <location>
        <begin position="327"/>
        <end position="351"/>
    </location>
</feature>
<proteinExistence type="predicted"/>
<gene>
    <name evidence="2" type="ORF">PHPALM_30550</name>
</gene>
<name>A0A2P4X4V9_9STRA</name>
<dbReference type="OrthoDB" id="127924at2759"/>
<evidence type="ECO:0000313" key="2">
    <source>
        <dbReference type="EMBL" id="POM60583.1"/>
    </source>
</evidence>
<organism evidence="2 3">
    <name type="scientific">Phytophthora palmivora</name>
    <dbReference type="NCBI Taxonomy" id="4796"/>
    <lineage>
        <taxon>Eukaryota</taxon>
        <taxon>Sar</taxon>
        <taxon>Stramenopiles</taxon>
        <taxon>Oomycota</taxon>
        <taxon>Peronosporomycetes</taxon>
        <taxon>Peronosporales</taxon>
        <taxon>Peronosporaceae</taxon>
        <taxon>Phytophthora</taxon>
    </lineage>
</organism>
<feature type="region of interest" description="Disordered" evidence="1">
    <location>
        <begin position="242"/>
        <end position="294"/>
    </location>
</feature>
<feature type="region of interest" description="Disordered" evidence="1">
    <location>
        <begin position="396"/>
        <end position="499"/>
    </location>
</feature>
<feature type="compositionally biased region" description="Basic and acidic residues" evidence="1">
    <location>
        <begin position="453"/>
        <end position="466"/>
    </location>
</feature>
<keyword evidence="3" id="KW-1185">Reference proteome</keyword>
<evidence type="ECO:0000313" key="3">
    <source>
        <dbReference type="Proteomes" id="UP000237271"/>
    </source>
</evidence>
<sequence length="499" mass="55929">MKTRQPLMAIPTLNGEQEPEVRYVGGGSAREETDGAVSSNHTPEVDCEQYRDGKQELISKKNNILQLENRRANGDLEVNQDVSDKRVRIPEVKPPVRHRIGHINGHVSDMTTYDAPLHQGHRIAHDYYKRQEQQKIWQENQALIKRLQSTKATLNFKQWEKDGKWAQEFLKTQEKRRSALQHELRRAQASPHAVLRSRPLKSLHAHQLKNIHHEGSDKNLTLACYPTKADVVTALSSRMSSRCGSKGLGKAGSSDATVTQKSAANHRRIMELRKQNSSSHSTNDAAESFSTDINADNGLDPATGDESAAFIPDNDIVTVRFTFSRGRSRGQSTSSNCIEGEPTPLDVDASDRDMRSLSGAFSPGVELEYALNAFTVSDPAITQSQRDQTPKVIVSTVDEAPEDNANQNYQVDRGTEARNVPPQTEHMQSGEEEEYDDDNFDDEPLGSSQTSLEQHDKHETNGDFKEVSTTQDNFTTTTFANNQKEEDEDEEEYSHDGFE</sequence>
<dbReference type="Proteomes" id="UP000237271">
    <property type="component" value="Unassembled WGS sequence"/>
</dbReference>
<evidence type="ECO:0000256" key="1">
    <source>
        <dbReference type="SAM" id="MobiDB-lite"/>
    </source>
</evidence>
<feature type="compositionally biased region" description="Acidic residues" evidence="1">
    <location>
        <begin position="430"/>
        <end position="444"/>
    </location>
</feature>
<feature type="compositionally biased region" description="Low complexity" evidence="1">
    <location>
        <begin position="469"/>
        <end position="482"/>
    </location>
</feature>
<feature type="compositionally biased region" description="Polar residues" evidence="1">
    <location>
        <begin position="254"/>
        <end position="263"/>
    </location>
</feature>
<dbReference type="EMBL" id="NCKW01016851">
    <property type="protein sequence ID" value="POM60583.1"/>
    <property type="molecule type" value="Genomic_DNA"/>
</dbReference>
<accession>A0A2P4X4V9</accession>
<feature type="compositionally biased region" description="Polar residues" evidence="1">
    <location>
        <begin position="275"/>
        <end position="294"/>
    </location>
</feature>
<comment type="caution">
    <text evidence="2">The sequence shown here is derived from an EMBL/GenBank/DDBJ whole genome shotgun (WGS) entry which is preliminary data.</text>
</comment>